<evidence type="ECO:0000313" key="1">
    <source>
        <dbReference type="EMBL" id="EJW05034.1"/>
    </source>
</evidence>
<name>J9DC14_EDHAE</name>
<dbReference type="HOGENOM" id="CLU_2291648_0_0_1"/>
<dbReference type="VEuPathDB" id="MicrosporidiaDB:EDEG_00869"/>
<accession>J9DC14</accession>
<keyword evidence="2" id="KW-1185">Reference proteome</keyword>
<evidence type="ECO:0000313" key="2">
    <source>
        <dbReference type="Proteomes" id="UP000003163"/>
    </source>
</evidence>
<comment type="caution">
    <text evidence="1">The sequence shown here is derived from an EMBL/GenBank/DDBJ whole genome shotgun (WGS) entry which is preliminary data.</text>
</comment>
<dbReference type="Proteomes" id="UP000003163">
    <property type="component" value="Unassembled WGS sequence"/>
</dbReference>
<sequence length="101" mass="12321">MFCHGAILLSQFRTKIISNTHFLQNEYLYKFKEYSVIKLTFYIKRIVKKGIKYKFCFILNKQIFYLQLMCLDSFIYKSYKTPSFGFYSINSSLRKKIEQKY</sequence>
<proteinExistence type="predicted"/>
<reference evidence="2" key="2">
    <citation type="submission" date="2015-07" db="EMBL/GenBank/DDBJ databases">
        <title>Contrasting host-pathogen interactions and genome evolution in two generalist and specialist microsporidian pathogens of mosquitoes.</title>
        <authorList>
            <consortium name="The Broad Institute Genomics Platform"/>
            <consortium name="The Broad Institute Genome Sequencing Center for Infectious Disease"/>
            <person name="Cuomo C.A."/>
            <person name="Sanscrainte N.D."/>
            <person name="Goldberg J.M."/>
            <person name="Heiman D."/>
            <person name="Young S."/>
            <person name="Zeng Q."/>
            <person name="Becnel J.J."/>
            <person name="Birren B.W."/>
        </authorList>
    </citation>
    <scope>NUCLEOTIDE SEQUENCE [LARGE SCALE GENOMIC DNA]</scope>
    <source>
        <strain evidence="2">USNM 41457</strain>
    </source>
</reference>
<organism evidence="1 2">
    <name type="scientific">Edhazardia aedis (strain USNM 41457)</name>
    <name type="common">Microsporidian parasite</name>
    <dbReference type="NCBI Taxonomy" id="1003232"/>
    <lineage>
        <taxon>Eukaryota</taxon>
        <taxon>Fungi</taxon>
        <taxon>Fungi incertae sedis</taxon>
        <taxon>Microsporidia</taxon>
        <taxon>Edhazardia</taxon>
    </lineage>
</organism>
<protein>
    <submittedName>
        <fullName evidence="1">Uncharacterized protein</fullName>
    </submittedName>
</protein>
<reference evidence="1 2" key="1">
    <citation type="submission" date="2011-08" db="EMBL/GenBank/DDBJ databases">
        <authorList>
            <person name="Liu Z.J."/>
            <person name="Shi F.L."/>
            <person name="Lu J.Q."/>
            <person name="Li M."/>
            <person name="Wang Z.L."/>
        </authorList>
    </citation>
    <scope>NUCLEOTIDE SEQUENCE [LARGE SCALE GENOMIC DNA]</scope>
    <source>
        <strain evidence="1 2">USNM 41457</strain>
    </source>
</reference>
<dbReference type="AlphaFoldDB" id="J9DC14"/>
<gene>
    <name evidence="1" type="ORF">EDEG_00869</name>
</gene>
<dbReference type="EMBL" id="AFBI03000011">
    <property type="protein sequence ID" value="EJW05034.1"/>
    <property type="molecule type" value="Genomic_DNA"/>
</dbReference>
<dbReference type="InParanoid" id="J9DC14"/>